<dbReference type="InterPro" id="IPR017871">
    <property type="entry name" value="ABC_transporter-like_CS"/>
</dbReference>
<feature type="compositionally biased region" description="Polar residues" evidence="9">
    <location>
        <begin position="1751"/>
        <end position="1768"/>
    </location>
</feature>
<dbReference type="Pfam" id="PF00005">
    <property type="entry name" value="ABC_tran"/>
    <property type="match status" value="2"/>
</dbReference>
<evidence type="ECO:0000313" key="13">
    <source>
        <dbReference type="EMBL" id="KAK4089344.1"/>
    </source>
</evidence>
<feature type="transmembrane region" description="Helical" evidence="10">
    <location>
        <begin position="983"/>
        <end position="1001"/>
    </location>
</feature>
<dbReference type="InterPro" id="IPR027417">
    <property type="entry name" value="P-loop_NTPase"/>
</dbReference>
<evidence type="ECO:0000256" key="9">
    <source>
        <dbReference type="SAM" id="MobiDB-lite"/>
    </source>
</evidence>
<protein>
    <recommendedName>
        <fullName evidence="15">ABC transporter</fullName>
    </recommendedName>
</protein>
<dbReference type="Pfam" id="PF00690">
    <property type="entry name" value="Cation_ATPase_N"/>
    <property type="match status" value="1"/>
</dbReference>
<dbReference type="Gene3D" id="1.20.1110.10">
    <property type="entry name" value="Calcium-transporting ATPase, transmembrane domain"/>
    <property type="match status" value="1"/>
</dbReference>
<feature type="transmembrane region" description="Helical" evidence="10">
    <location>
        <begin position="119"/>
        <end position="142"/>
    </location>
</feature>
<dbReference type="Gene3D" id="1.20.1560.10">
    <property type="entry name" value="ABC transporter type 1, transmembrane domain"/>
    <property type="match status" value="2"/>
</dbReference>
<feature type="transmembrane region" description="Helical" evidence="10">
    <location>
        <begin position="2260"/>
        <end position="2282"/>
    </location>
</feature>
<dbReference type="SMART" id="SM00831">
    <property type="entry name" value="Cation_ATPase_N"/>
    <property type="match status" value="1"/>
</dbReference>
<feature type="transmembrane region" description="Helical" evidence="10">
    <location>
        <begin position="1091"/>
        <end position="1114"/>
    </location>
</feature>
<evidence type="ECO:0000313" key="14">
    <source>
        <dbReference type="Proteomes" id="UP001287286"/>
    </source>
</evidence>
<dbReference type="PROSITE" id="PS50929">
    <property type="entry name" value="ABC_TM1F"/>
    <property type="match status" value="2"/>
</dbReference>
<feature type="transmembrane region" description="Helical" evidence="10">
    <location>
        <begin position="2829"/>
        <end position="2858"/>
    </location>
</feature>
<feature type="compositionally biased region" description="Pro residues" evidence="9">
    <location>
        <begin position="1870"/>
        <end position="1881"/>
    </location>
</feature>
<keyword evidence="4" id="KW-0547">Nucleotide-binding</keyword>
<dbReference type="InterPro" id="IPR044746">
    <property type="entry name" value="ABCC_6TM_D1"/>
</dbReference>
<proteinExistence type="predicted"/>
<dbReference type="CDD" id="cd18579">
    <property type="entry name" value="ABC_6TM_ABCC_D1"/>
    <property type="match status" value="1"/>
</dbReference>
<feature type="transmembrane region" description="Helical" evidence="10">
    <location>
        <begin position="2786"/>
        <end position="2808"/>
    </location>
</feature>
<feature type="compositionally biased region" description="Pro residues" evidence="9">
    <location>
        <begin position="1796"/>
        <end position="1806"/>
    </location>
</feature>
<dbReference type="InterPro" id="IPR044726">
    <property type="entry name" value="ABCC_6TM_D2"/>
</dbReference>
<keyword evidence="5" id="KW-0067">ATP-binding</keyword>
<feature type="transmembrane region" description="Helical" evidence="10">
    <location>
        <begin position="2101"/>
        <end position="2120"/>
    </location>
</feature>
<feature type="region of interest" description="Disordered" evidence="9">
    <location>
        <begin position="1683"/>
        <end position="1837"/>
    </location>
</feature>
<feature type="transmembrane region" description="Helical" evidence="10">
    <location>
        <begin position="506"/>
        <end position="529"/>
    </location>
</feature>
<dbReference type="InterPro" id="IPR059000">
    <property type="entry name" value="ATPase_P-type_domA"/>
</dbReference>
<feature type="transmembrane region" description="Helical" evidence="10">
    <location>
        <begin position="2934"/>
        <end position="2952"/>
    </location>
</feature>
<dbReference type="Pfam" id="PF00122">
    <property type="entry name" value="E1-E2_ATPase"/>
    <property type="match status" value="1"/>
</dbReference>
<feature type="transmembrane region" description="Helical" evidence="10">
    <location>
        <begin position="271"/>
        <end position="290"/>
    </location>
</feature>
<dbReference type="InterPro" id="IPR036412">
    <property type="entry name" value="HAD-like_sf"/>
</dbReference>
<evidence type="ECO:0000256" key="7">
    <source>
        <dbReference type="ARBA" id="ARBA00022989"/>
    </source>
</evidence>
<evidence type="ECO:0000259" key="12">
    <source>
        <dbReference type="PROSITE" id="PS50929"/>
    </source>
</evidence>
<dbReference type="PROSITE" id="PS00154">
    <property type="entry name" value="ATPASE_E1_E2"/>
    <property type="match status" value="1"/>
</dbReference>
<keyword evidence="3 10" id="KW-0812">Transmembrane</keyword>
<feature type="transmembrane region" description="Helical" evidence="10">
    <location>
        <begin position="909"/>
        <end position="931"/>
    </location>
</feature>
<accession>A0ABR0BZ88</accession>
<evidence type="ECO:0000256" key="5">
    <source>
        <dbReference type="ARBA" id="ARBA00022840"/>
    </source>
</evidence>
<dbReference type="InterPro" id="IPR044492">
    <property type="entry name" value="P_typ_ATPase_HD_dom"/>
</dbReference>
<dbReference type="PROSITE" id="PS50893">
    <property type="entry name" value="ABC_TRANSPORTER_2"/>
    <property type="match status" value="2"/>
</dbReference>
<reference evidence="13 14" key="1">
    <citation type="journal article" date="2024" name="Microbiol. Resour. Announc.">
        <title>Genome annotations for the ascomycete fungi Trichoderma harzianum, Trichoderma aggressivum, and Purpureocillium lilacinum.</title>
        <authorList>
            <person name="Beijen E.P.W."/>
            <person name="Ohm R.A."/>
        </authorList>
    </citation>
    <scope>NUCLEOTIDE SEQUENCE [LARGE SCALE GENOMIC DNA]</scope>
    <source>
        <strain evidence="13 14">CBS 150709</strain>
    </source>
</reference>
<feature type="transmembrane region" description="Helical" evidence="10">
    <location>
        <begin position="2214"/>
        <end position="2239"/>
    </location>
</feature>
<dbReference type="Gene3D" id="3.40.50.300">
    <property type="entry name" value="P-loop containing nucleotide triphosphate hydrolases"/>
    <property type="match status" value="2"/>
</dbReference>
<dbReference type="InterPro" id="IPR004014">
    <property type="entry name" value="ATPase_P-typ_cation-transptr_N"/>
</dbReference>
<evidence type="ECO:0000256" key="3">
    <source>
        <dbReference type="ARBA" id="ARBA00022692"/>
    </source>
</evidence>
<dbReference type="InterPro" id="IPR018303">
    <property type="entry name" value="ATPase_P-typ_P_site"/>
</dbReference>
<keyword evidence="14" id="KW-1185">Reference proteome</keyword>
<feature type="compositionally biased region" description="Basic and acidic residues" evidence="9">
    <location>
        <begin position="1910"/>
        <end position="1930"/>
    </location>
</feature>
<feature type="transmembrane region" description="Helical" evidence="10">
    <location>
        <begin position="2302"/>
        <end position="2326"/>
    </location>
</feature>
<keyword evidence="6" id="KW-1278">Translocase</keyword>
<evidence type="ECO:0000256" key="2">
    <source>
        <dbReference type="ARBA" id="ARBA00022475"/>
    </source>
</evidence>
<dbReference type="Gene3D" id="2.70.150.10">
    <property type="entry name" value="Calcium-transporting ATPase, cytoplasmic transduction domain A"/>
    <property type="match status" value="1"/>
</dbReference>
<dbReference type="PANTHER" id="PTHR43294">
    <property type="entry name" value="SODIUM/POTASSIUM-TRANSPORTING ATPASE SUBUNIT ALPHA"/>
    <property type="match status" value="1"/>
</dbReference>
<feature type="transmembrane region" description="Helical" evidence="10">
    <location>
        <begin position="469"/>
        <end position="494"/>
    </location>
</feature>
<feature type="domain" description="ABC transmembrane type-1" evidence="12">
    <location>
        <begin position="872"/>
        <end position="1149"/>
    </location>
</feature>
<organism evidence="13 14">
    <name type="scientific">Purpureocillium lilacinum</name>
    <name type="common">Paecilomyces lilacinus</name>
    <dbReference type="NCBI Taxonomy" id="33203"/>
    <lineage>
        <taxon>Eukaryota</taxon>
        <taxon>Fungi</taxon>
        <taxon>Dikarya</taxon>
        <taxon>Ascomycota</taxon>
        <taxon>Pezizomycotina</taxon>
        <taxon>Sordariomycetes</taxon>
        <taxon>Hypocreomycetidae</taxon>
        <taxon>Hypocreales</taxon>
        <taxon>Ophiocordycipitaceae</taxon>
        <taxon>Purpureocillium</taxon>
    </lineage>
</organism>
<evidence type="ECO:0000256" key="6">
    <source>
        <dbReference type="ARBA" id="ARBA00022967"/>
    </source>
</evidence>
<feature type="domain" description="ABC transporter" evidence="11">
    <location>
        <begin position="570"/>
        <end position="802"/>
    </location>
</feature>
<dbReference type="Pfam" id="PF13246">
    <property type="entry name" value="Cation_ATPase"/>
    <property type="match status" value="1"/>
</dbReference>
<name>A0ABR0BZ88_PURLI</name>
<keyword evidence="2" id="KW-1003">Cell membrane</keyword>
<dbReference type="Pfam" id="PF00664">
    <property type="entry name" value="ABC_membrane"/>
    <property type="match status" value="1"/>
</dbReference>
<evidence type="ECO:0000256" key="10">
    <source>
        <dbReference type="SAM" id="Phobius"/>
    </source>
</evidence>
<dbReference type="Gene3D" id="3.40.50.1000">
    <property type="entry name" value="HAD superfamily/HAD-like"/>
    <property type="match status" value="1"/>
</dbReference>
<dbReference type="SMART" id="SM00382">
    <property type="entry name" value="AAA"/>
    <property type="match status" value="2"/>
</dbReference>
<dbReference type="PRINTS" id="PR00121">
    <property type="entry name" value="NAKATPASE"/>
</dbReference>
<feature type="region of interest" description="Disordered" evidence="9">
    <location>
        <begin position="1861"/>
        <end position="1895"/>
    </location>
</feature>
<feature type="transmembrane region" description="Helical" evidence="10">
    <location>
        <begin position="229"/>
        <end position="251"/>
    </location>
</feature>
<dbReference type="InterPro" id="IPR003439">
    <property type="entry name" value="ABC_transporter-like_ATP-bd"/>
</dbReference>
<dbReference type="InterPro" id="IPR003593">
    <property type="entry name" value="AAA+_ATPase"/>
</dbReference>
<dbReference type="InterPro" id="IPR023299">
    <property type="entry name" value="ATPase_P-typ_cyto_dom_N"/>
</dbReference>
<feature type="transmembrane region" description="Helical" evidence="10">
    <location>
        <begin position="92"/>
        <end position="113"/>
    </location>
</feature>
<dbReference type="Proteomes" id="UP001287286">
    <property type="component" value="Unassembled WGS sequence"/>
</dbReference>
<dbReference type="InterPro" id="IPR023298">
    <property type="entry name" value="ATPase_P-typ_TM_dom_sf"/>
</dbReference>
<feature type="compositionally biased region" description="Basic and acidic residues" evidence="9">
    <location>
        <begin position="837"/>
        <end position="849"/>
    </location>
</feature>
<feature type="compositionally biased region" description="Gly residues" evidence="9">
    <location>
        <begin position="1934"/>
        <end position="1945"/>
    </location>
</feature>
<feature type="transmembrane region" description="Helical" evidence="10">
    <location>
        <begin position="2066"/>
        <end position="2089"/>
    </location>
</feature>
<comment type="subcellular location">
    <subcellularLocation>
        <location evidence="1">Cell membrane</location>
        <topology evidence="1">Multi-pass membrane protein</topology>
    </subcellularLocation>
</comment>
<feature type="region of interest" description="Disordered" evidence="9">
    <location>
        <begin position="1908"/>
        <end position="1973"/>
    </location>
</feature>
<dbReference type="SFLD" id="SFLDF00027">
    <property type="entry name" value="p-type_atpase"/>
    <property type="match status" value="1"/>
</dbReference>
<dbReference type="SUPFAM" id="SSF52540">
    <property type="entry name" value="P-loop containing nucleoside triphosphate hydrolases"/>
    <property type="match status" value="2"/>
</dbReference>
<feature type="compositionally biased region" description="Basic and acidic residues" evidence="9">
    <location>
        <begin position="1707"/>
        <end position="1727"/>
    </location>
</feature>
<dbReference type="InterPro" id="IPR011527">
    <property type="entry name" value="ABC1_TM_dom"/>
</dbReference>
<evidence type="ECO:0008006" key="15">
    <source>
        <dbReference type="Google" id="ProtNLM"/>
    </source>
</evidence>
<dbReference type="PANTHER" id="PTHR43294:SF21">
    <property type="entry name" value="CATION TRANSPORTING ATPASE"/>
    <property type="match status" value="1"/>
</dbReference>
<dbReference type="PROSITE" id="PS00211">
    <property type="entry name" value="ABC_TRANSPORTER_1"/>
    <property type="match status" value="1"/>
</dbReference>
<feature type="transmembrane region" description="Helical" evidence="10">
    <location>
        <begin position="2892"/>
        <end position="2913"/>
    </location>
</feature>
<dbReference type="Pfam" id="PF00689">
    <property type="entry name" value="Cation_ATPase_C"/>
    <property type="match status" value="1"/>
</dbReference>
<dbReference type="CDD" id="cd03244">
    <property type="entry name" value="ABCC_MRP_domain2"/>
    <property type="match status" value="1"/>
</dbReference>
<feature type="transmembrane region" description="Helical" evidence="10">
    <location>
        <begin position="55"/>
        <end position="80"/>
    </location>
</feature>
<sequence>MHAEYTVLDAFDCLNYLEAAAAALILPAAQVGPDKSGLFGAQLAFLVLRAQGRGLVAPASLAADVLGCLAVITAFGLSMLDHQRSLHGSSVLSLYLTASTLTWALRVRTLYLASPGSDVAFAGMLILSITAAIFVLDIVGLGNSSAAGKSVRSPEEYASFWSRTAFVWLLDTFRLGYAKVLSVDDLPALDTALRSSATHEQLDYTWRKADHRQSHSLLRASFASHRWPFLSAVVPRLCLTAFTFTQPFLIAATIRYVEESRPDKHGGGGLIAAWAAVYLGIAISNSTYRYQHSRFRTRMRGSLVALVYEKTLELRAADRGDTTAVTLMGTDVERIAMGMQFVHEVWASVLDVSIASWLLGRQLYLACIAPIVLILGMCWIRFNCSFIGTHRREVFVAATSRLSVQAKDAQRRWVEKVEKRLQATSAFLGDIKAVKMLNLSDVMHKTIQGLRKEEVDTSRSFRKLLVSTLLFSITPLNLAPVLTFAVYVIIALFWKNESLLAEKAFTSIALISLLTTPVVMFVQGLPIVIQCIGSFDRIHEYCNYSDNATGTDELLTTGESDHHADGSGAAGQRSFAWRRGGDAVLKDISLRFAPGTVTALIGPVGSGKSALLQSLLGELSVVTPAGAVLEERLLDQNGGAAYCSQEPWLESGTIRQNVIGAYPYEESWFNRVVRSCCLDTDLSQLSQRDLTAVGSKGHSLSGGQKQRVAIARAVYSRQSLVLLDDVFSGMDARTSRLVASRLLGSDGLLRNSHATVVLATNNKTVMALADSIKVLKDGYMMDTRPDNGRLIAQKLIHQGDAVGDVYQDGEDDSSEQGEEDDVISHSANGFAPATKQDPSDTDSHDDSRRRGDKEVYKYYFTSSGYTAVSMFVLFMVLWTFCTEFSAIWIKWWSAANAEQPNQNVGMYLGVYAILGIAGSMSACGTAWFAFINIISNSAMKLHADILQTTLRASFRFLSTADSGSLLNRFSKDMELVDMELPSAMVNCVSSVFACIGKLVLIEVFSQYFGIFLPVLCLALYVIQSIYLKTSRQVRLLGIEAQAPLYKRFTETVDGAVTIRAFRWQREYLRRQYGVIDASLRPTYIQSCIQNLLGFVLDCTVAAVAAGFVATVVVWRDKFSTGSVGVSLVTVVGFSETLARLVHSWTGLESSIGAVSRVKRFVDEVPLEDTGSKQPLPRGWPETGSIEISELVSAYSPDDIPTLDGISFSVGQGEHVAICGRTGSGKSSLLLTLLGMMEVRGGNIRIGNRDVSEILPDLVRSKISVVSQEPFLFPGTIRSHIDPLGELSHAQLEDALVMVRMWDLVEAKGGLDTDMDAASWSAGQRQLLCFARALARKCIILLLDEATSNMDEDTERLMEGIIESEFRHCTVLAVMHRLEHVVRYDKVALLDSGKLKEYGMPRDLIAADGEFAGVDTRDDDSVTRHEHGWGVTRITPVAPTPLAEEANTRRQCDVDIQRGSLFRRLRPQRRRGAPENDTRAHATRRRLHAGLHPLEQLVRASGRQPRRLGSVAFTRNVGPGLGRDEHQRGWQATRLGWSWAVRGGRLHHNDIRPLRELGGGVPRASEQLQAPPREMSVGSPAAGRRVYIRVMPLMQRSAGVSTCIHNGDDDETGSWLQQHPVACHCGRGVGAARDGAECRSTEMHQPDGFPTAVPLCLCQPASSAAVQRRNNSLSIIRSYSAKERAGKRLRQVPAASAHPKVQAGGDARGGKERWDGMGWDAKRSEGRAEGPWAGKRATMPQRNGRAGRTREPTGSITAQHSQRARQTSIPDGKWASPLEPEPVSQTGHTHQQHQDPAKPPPRAPPAKPHGGAWPPGPNPGLPFPNRKRKGNVRDVVGPSISSVSSLNMRDLLIEFMIPKTGHPTASLSQPKPEPPVSPPLPHVPKGARSAGKLELPPPPIAIMAAETTTEAAEKEAAERDTRITFHDDVRPGRGRTAGAGSRGAGDGTSRSRSRRRSLSRTSTTSRSNLPNSPYSGVQIEYRTLSIHVAESRNVDSTETADLKAAAKKDDQDYFSNLNFHELGVDQICQQLNVSKEQGLSDSAAANRLQRDGRNTLPKPKTNYWKKILGYVFGGFCSVLWIGVIIFFICWRPLSDPPSPTNLALAILVIIVIALQAGFSAFQDWSTQRTMKSITDLLPSEALVMREGKLQKMRATELVSGDIVHLQIGNKVPADMRLLSHSGDIRFDRAILTGESDEIEGAVDGTDGSFLESRNIALMGTLVVNGSGVGVVVLTGARSVMGRIAKATASAEERPTLIQREIWRFVRIIVCLTIVLALLILFTWVGWLRRDHFAYMNVVAMLNNVMGCVVAFIPEGMPVAVALTLMMVARRMKAVNILPKGLSTVETLGCVNVICSDKTGTLTQNEMHVNSASFIDQPVPINDFQHNLETENTEACILRLFQAALLCNDATFDPATIHLPVASRQVQGNATDAAVLRFASMTKRSEKEHTKLPRVAQIPFNSKNKWMLTVHQEPQASAATNEFCVFVKGAPDVLLPACTKYWSRKTNSVQPLDATARAAFKQYQDSLSKNAERVIVLCEKTMRPVNALNTNAFSDEIAANAISELTVIGILGIIDPPRPETAATVAECRRAGARFFMVTGDYGLTAAAIARNTGIFTNERDPDTIETIRAKESLTAHDLRQAREAGERRSLLLEGQSLGALVNEDWDLICEYGEIVFARTTPEQKLRIVNEFRKRDNVVAVTGDGVNDAPALRAADVGVAIVTGSDVAIEAADLVLLDRFDSIIEAIRLGRLVFQNLQKVIAYLLPAGSWSEIWPVILNVFFGVPLPLSSFLMIIICVFTDLFLSLSLIMEKEEFDLLSLPPRNHKRDHLITIKIYIQAYLFTGFMETCTAHAMFFLYYWKKAGIPIRQLFFLFEGYSEGFHGYTQDELTQFNYTGQCVYFVTLVILQWGNILAVRNRRLSILQADPVTKKRRNPWLLLSMAISLAIAVFVTEVPGIQNLFGTASVPIEFWVIPIPLALGILCMDEIRKLVVRLFPNGPIARIAW</sequence>
<feature type="transmembrane region" description="Helical" evidence="10">
    <location>
        <begin position="858"/>
        <end position="889"/>
    </location>
</feature>
<dbReference type="SUPFAM" id="SSF81660">
    <property type="entry name" value="Metal cation-transporting ATPase, ATP-binding domain N"/>
    <property type="match status" value="1"/>
</dbReference>
<feature type="transmembrane region" description="Helical" evidence="10">
    <location>
        <begin position="2758"/>
        <end position="2780"/>
    </location>
</feature>
<dbReference type="SUPFAM" id="SSF81653">
    <property type="entry name" value="Calcium ATPase, transduction domain A"/>
    <property type="match status" value="1"/>
</dbReference>
<dbReference type="InterPro" id="IPR008250">
    <property type="entry name" value="ATPase_P-typ_transduc_dom_A_sf"/>
</dbReference>
<dbReference type="InterPro" id="IPR006068">
    <property type="entry name" value="ATPase_P-typ_cation-transptr_C"/>
</dbReference>
<feature type="transmembrane region" description="Helical" evidence="10">
    <location>
        <begin position="1007"/>
        <end position="1027"/>
    </location>
</feature>
<feature type="domain" description="ABC transmembrane type-1" evidence="12">
    <location>
        <begin position="237"/>
        <end position="530"/>
    </location>
</feature>
<keyword evidence="8 10" id="KW-0472">Membrane</keyword>
<dbReference type="CDD" id="cd18580">
    <property type="entry name" value="ABC_6TM_ABCC_D2"/>
    <property type="match status" value="1"/>
</dbReference>
<dbReference type="EMBL" id="JAWRVI010000020">
    <property type="protein sequence ID" value="KAK4089344.1"/>
    <property type="molecule type" value="Genomic_DNA"/>
</dbReference>
<dbReference type="PRINTS" id="PR00119">
    <property type="entry name" value="CATATPASE"/>
</dbReference>
<evidence type="ECO:0000256" key="1">
    <source>
        <dbReference type="ARBA" id="ARBA00004651"/>
    </source>
</evidence>
<keyword evidence="7 10" id="KW-1133">Transmembrane helix</keyword>
<evidence type="ECO:0000256" key="8">
    <source>
        <dbReference type="ARBA" id="ARBA00023136"/>
    </source>
</evidence>
<gene>
    <name evidence="13" type="ORF">Purlil1_6333</name>
</gene>
<dbReference type="InterPro" id="IPR023214">
    <property type="entry name" value="HAD_sf"/>
</dbReference>
<dbReference type="InterPro" id="IPR001757">
    <property type="entry name" value="P_typ_ATPase"/>
</dbReference>
<dbReference type="SFLD" id="SFLDG00002">
    <property type="entry name" value="C1.7:_P-type_atpase_like"/>
    <property type="match status" value="1"/>
</dbReference>
<dbReference type="InterPro" id="IPR050510">
    <property type="entry name" value="Cation_transp_ATPase_P-type"/>
</dbReference>
<dbReference type="SFLD" id="SFLDS00003">
    <property type="entry name" value="Haloacid_Dehalogenase"/>
    <property type="match status" value="1"/>
</dbReference>
<dbReference type="InterPro" id="IPR036640">
    <property type="entry name" value="ABC1_TM_sf"/>
</dbReference>
<feature type="domain" description="ABC transporter" evidence="11">
    <location>
        <begin position="1185"/>
        <end position="1416"/>
    </location>
</feature>
<evidence type="ECO:0000259" key="11">
    <source>
        <dbReference type="PROSITE" id="PS50893"/>
    </source>
</evidence>
<feature type="region of interest" description="Disordered" evidence="9">
    <location>
        <begin position="828"/>
        <end position="849"/>
    </location>
</feature>
<feature type="transmembrane region" description="Helical" evidence="10">
    <location>
        <begin position="2958"/>
        <end position="2982"/>
    </location>
</feature>
<comment type="caution">
    <text evidence="13">The sequence shown here is derived from an EMBL/GenBank/DDBJ whole genome shotgun (WGS) entry which is preliminary data.</text>
</comment>
<dbReference type="SUPFAM" id="SSF90123">
    <property type="entry name" value="ABC transporter transmembrane region"/>
    <property type="match status" value="2"/>
</dbReference>
<dbReference type="Gene3D" id="3.40.1110.10">
    <property type="entry name" value="Calcium-transporting ATPase, cytoplasmic domain N"/>
    <property type="match status" value="1"/>
</dbReference>
<dbReference type="SUPFAM" id="SSF81665">
    <property type="entry name" value="Calcium ATPase, transmembrane domain M"/>
    <property type="match status" value="1"/>
</dbReference>
<dbReference type="NCBIfam" id="TIGR01494">
    <property type="entry name" value="ATPase_P-type"/>
    <property type="match status" value="2"/>
</dbReference>
<dbReference type="SUPFAM" id="SSF56784">
    <property type="entry name" value="HAD-like"/>
    <property type="match status" value="1"/>
</dbReference>
<evidence type="ECO:0000256" key="4">
    <source>
        <dbReference type="ARBA" id="ARBA00022741"/>
    </source>
</evidence>